<dbReference type="Proteomes" id="UP000594260">
    <property type="component" value="Unplaced"/>
</dbReference>
<feature type="region of interest" description="Disordered" evidence="1">
    <location>
        <begin position="1"/>
        <end position="41"/>
    </location>
</feature>
<dbReference type="RefSeq" id="XP_022658377.1">
    <property type="nucleotide sequence ID" value="XM_022802642.1"/>
</dbReference>
<proteinExistence type="predicted"/>
<keyword evidence="3" id="KW-1185">Reference proteome</keyword>
<accession>A0A7M7MFP3</accession>
<dbReference type="GeneID" id="111249153"/>
<feature type="compositionally biased region" description="Low complexity" evidence="1">
    <location>
        <begin position="1"/>
        <end position="15"/>
    </location>
</feature>
<reference evidence="2" key="1">
    <citation type="submission" date="2021-01" db="UniProtKB">
        <authorList>
            <consortium name="EnsemblMetazoa"/>
        </authorList>
    </citation>
    <scope>IDENTIFICATION</scope>
</reference>
<dbReference type="EnsemblMetazoa" id="XM_022802642">
    <property type="protein sequence ID" value="XP_022658377"/>
    <property type="gene ID" value="LOC111249153"/>
</dbReference>
<dbReference type="OrthoDB" id="9992480at2759"/>
<organism evidence="2 3">
    <name type="scientific">Varroa destructor</name>
    <name type="common">Honeybee mite</name>
    <dbReference type="NCBI Taxonomy" id="109461"/>
    <lineage>
        <taxon>Eukaryota</taxon>
        <taxon>Metazoa</taxon>
        <taxon>Ecdysozoa</taxon>
        <taxon>Arthropoda</taxon>
        <taxon>Chelicerata</taxon>
        <taxon>Arachnida</taxon>
        <taxon>Acari</taxon>
        <taxon>Parasitiformes</taxon>
        <taxon>Mesostigmata</taxon>
        <taxon>Gamasina</taxon>
        <taxon>Dermanyssoidea</taxon>
        <taxon>Varroidae</taxon>
        <taxon>Varroa</taxon>
    </lineage>
</organism>
<evidence type="ECO:0000256" key="1">
    <source>
        <dbReference type="SAM" id="MobiDB-lite"/>
    </source>
</evidence>
<evidence type="ECO:0000313" key="2">
    <source>
        <dbReference type="EnsemblMetazoa" id="XP_022658377"/>
    </source>
</evidence>
<protein>
    <submittedName>
        <fullName evidence="2">Uncharacterized protein</fullName>
    </submittedName>
</protein>
<dbReference type="KEGG" id="vde:111249153"/>
<dbReference type="OMA" id="ERDEYWI"/>
<sequence>MPPSSAAAAAATGSSAGSGGGSNAVQSESGDGMFPPSYSEATGQHASLGGGLTFVDFLPKCLSSGGVFSQPAFEPFRYLVYRANEWLREHSEWEVKTCESVEFKTNSEVINTERMTYFEFGEQSTRYVRSLRMWLVPRTDTSRPPQQIDYADLIPQQTGHAGLFGMPTFESLHQVLERYNYSSRGKPPQGRVITVETQEMKIPTYSSFDPDRTYWCEHGGRTKHYVFLVRVFFELQPGGYGIPEEIGVADFVPQSLSSGGLFSTPQFEAFSSVVERASTWCSQQIALRFCNAQSIEIKLKSGRAVVDTQRMCYTEHAERSTFYVRILRIAYAKSPRSTASLEGLPPPCGPLSPPLQLRCKTFVPAQLTRGFLVPEFESLSATKRRVEAWISATCARVLSSETVAMRLYTGGEAQPGVESSFSYNASRNEYWIYVIRVYLDGVYSEPPSDMLPDLPNVQEVGCCSVQ</sequence>
<dbReference type="InParanoid" id="A0A7M7MFP3"/>
<evidence type="ECO:0000313" key="3">
    <source>
        <dbReference type="Proteomes" id="UP000594260"/>
    </source>
</evidence>
<name>A0A7M7MFP3_VARDE</name>
<dbReference type="AlphaFoldDB" id="A0A7M7MFP3"/>